<dbReference type="NCBIfam" id="TIGR03178">
    <property type="entry name" value="allantoinase"/>
    <property type="match status" value="1"/>
</dbReference>
<dbReference type="Gene3D" id="2.30.40.10">
    <property type="entry name" value="Urease, subunit C, domain 1"/>
    <property type="match status" value="1"/>
</dbReference>
<name>A0A0R1Z0E1_9LACO</name>
<comment type="catalytic activity">
    <reaction evidence="9">
        <text>(S)-allantoin + H2O = allantoate + H(+)</text>
        <dbReference type="Rhea" id="RHEA:17029"/>
        <dbReference type="ChEBI" id="CHEBI:15377"/>
        <dbReference type="ChEBI" id="CHEBI:15378"/>
        <dbReference type="ChEBI" id="CHEBI:15678"/>
        <dbReference type="ChEBI" id="CHEBI:17536"/>
        <dbReference type="EC" id="3.5.2.5"/>
    </reaction>
</comment>
<comment type="similarity">
    <text evidence="3">Belongs to the metallo-dependent hydrolases superfamily. DHOase family. Class I DHOase subfamily.</text>
</comment>
<dbReference type="RefSeq" id="WP_056980027.1">
    <property type="nucleotide sequence ID" value="NZ_AZFZ01000007.1"/>
</dbReference>
<sequence length="461" mass="50605">MEYALVITNGHIATPDGVIDADLAIQDEKIAAIGHNLAAHSDQVLDAKGQMVLPGMVDSHVHINEPGRSDWEDYHTGSQALAAGGTTTMLVMPLNALPARTTEKEFKRQAKIAENKSYVDYGLYGGLVPGNVDEIQKMADAGAMGFKTFMATTGSDIPGDFKNVDDYQLFRGMQAIAQTGLPILVHAENAAITDGLAAEKIAAGKTDIKDYVDSRPPFVEFEAVRRAIYFAKQTNVRLHFVHLSTPESVAEVTKAREAGLQVTCETCPHYLILDRDQFEKIGPLAKCSPALRDPAIVKGLWKKLFNGEIDTIGSDHSPAPMSMKRSQTNNIFDIWGGISGCQNNVDLFYDEAVTKRGLPITEFVKVTAQRPAELFGLANKGRLQVGYDADITLLDLNQSYTVKADDLYYKNKISAYEGFKVNDRVTTTLLRGHVIYRLDHGFIDKPSGHLLTKKFSGVLQR</sequence>
<dbReference type="SUPFAM" id="SSF51338">
    <property type="entry name" value="Composite domain of metallo-dependent hydrolases"/>
    <property type="match status" value="1"/>
</dbReference>
<dbReference type="GO" id="GO:0008270">
    <property type="term" value="F:zinc ion binding"/>
    <property type="evidence" value="ECO:0007669"/>
    <property type="project" value="InterPro"/>
</dbReference>
<dbReference type="Pfam" id="PF01979">
    <property type="entry name" value="Amidohydro_1"/>
    <property type="match status" value="1"/>
</dbReference>
<feature type="binding site" evidence="9">
    <location>
        <position position="242"/>
    </location>
    <ligand>
        <name>Zn(2+)</name>
        <dbReference type="ChEBI" id="CHEBI:29105"/>
        <label>2</label>
    </ligand>
</feature>
<dbReference type="GO" id="GO:0050897">
    <property type="term" value="F:cobalt ion binding"/>
    <property type="evidence" value="ECO:0007669"/>
    <property type="project" value="InterPro"/>
</dbReference>
<evidence type="ECO:0000256" key="3">
    <source>
        <dbReference type="ARBA" id="ARBA00010286"/>
    </source>
</evidence>
<comment type="similarity">
    <text evidence="2">Belongs to the metallo-dependent hydrolases superfamily. Hydantoinase/dihydropyrimidinase family.</text>
</comment>
<comment type="subunit">
    <text evidence="4 9">Homotetramer.</text>
</comment>
<reference evidence="11 12" key="1">
    <citation type="journal article" date="2015" name="Genome Announc.">
        <title>Expanding the biotechnology potential of lactobacilli through comparative genomics of 213 strains and associated genera.</title>
        <authorList>
            <person name="Sun Z."/>
            <person name="Harris H.M."/>
            <person name="McCann A."/>
            <person name="Guo C."/>
            <person name="Argimon S."/>
            <person name="Zhang W."/>
            <person name="Yang X."/>
            <person name="Jeffery I.B."/>
            <person name="Cooney J.C."/>
            <person name="Kagawa T.F."/>
            <person name="Liu W."/>
            <person name="Song Y."/>
            <person name="Salvetti E."/>
            <person name="Wrobel A."/>
            <person name="Rasinkangas P."/>
            <person name="Parkhill J."/>
            <person name="Rea M.C."/>
            <person name="O'Sullivan O."/>
            <person name="Ritari J."/>
            <person name="Douillard F.P."/>
            <person name="Paul Ross R."/>
            <person name="Yang R."/>
            <person name="Briner A.E."/>
            <person name="Felis G.E."/>
            <person name="de Vos W.M."/>
            <person name="Barrangou R."/>
            <person name="Klaenhammer T.R."/>
            <person name="Caufield P.W."/>
            <person name="Cui Y."/>
            <person name="Zhang H."/>
            <person name="O'Toole P.W."/>
        </authorList>
    </citation>
    <scope>NUCLEOTIDE SEQUENCE [LARGE SCALE GENOMIC DNA]</scope>
    <source>
        <strain evidence="11 12">DSM 18390</strain>
    </source>
</reference>
<keyword evidence="6 9" id="KW-0479">Metal-binding</keyword>
<dbReference type="InterPro" id="IPR002195">
    <property type="entry name" value="Dihydroorotase_CS"/>
</dbReference>
<feature type="binding site" evidence="9">
    <location>
        <position position="62"/>
    </location>
    <ligand>
        <name>Zn(2+)</name>
        <dbReference type="ChEBI" id="CHEBI:29105"/>
        <label>1</label>
    </ligand>
</feature>
<evidence type="ECO:0000256" key="2">
    <source>
        <dbReference type="ARBA" id="ARBA00008829"/>
    </source>
</evidence>
<dbReference type="InterPro" id="IPR050138">
    <property type="entry name" value="DHOase/Allantoinase_Hydrolase"/>
</dbReference>
<dbReference type="GO" id="GO:0005737">
    <property type="term" value="C:cytoplasm"/>
    <property type="evidence" value="ECO:0007669"/>
    <property type="project" value="TreeGrafter"/>
</dbReference>
<dbReference type="InterPro" id="IPR011059">
    <property type="entry name" value="Metal-dep_hydrolase_composite"/>
</dbReference>
<dbReference type="InterPro" id="IPR018228">
    <property type="entry name" value="DNase_TatD-rel_CS"/>
</dbReference>
<dbReference type="InterPro" id="IPR047604">
    <property type="entry name" value="Allantoinase_bact"/>
</dbReference>
<organism evidence="11 12">
    <name type="scientific">Lentilactobacillus parafarraginis DSM 18390 = JCM 14109</name>
    <dbReference type="NCBI Taxonomy" id="1423786"/>
    <lineage>
        <taxon>Bacteria</taxon>
        <taxon>Bacillati</taxon>
        <taxon>Bacillota</taxon>
        <taxon>Bacilli</taxon>
        <taxon>Lactobacillales</taxon>
        <taxon>Lactobacillaceae</taxon>
        <taxon>Lentilactobacillus</taxon>
    </lineage>
</organism>
<keyword evidence="8 9" id="KW-0862">Zinc</keyword>
<dbReference type="PROSITE" id="PS00482">
    <property type="entry name" value="DIHYDROOROTASE_1"/>
    <property type="match status" value="1"/>
</dbReference>
<comment type="cofactor">
    <cofactor evidence="9">
        <name>Zn(2+)</name>
        <dbReference type="ChEBI" id="CHEBI:29105"/>
    </cofactor>
    <text evidence="9">Binds 2 Zn(2+) ions per subunit.</text>
</comment>
<dbReference type="PANTHER" id="PTHR43668">
    <property type="entry name" value="ALLANTOINASE"/>
    <property type="match status" value="1"/>
</dbReference>
<gene>
    <name evidence="9" type="primary">allB</name>
    <name evidence="11" type="ORF">FD47_GL002599</name>
</gene>
<comment type="function">
    <text evidence="1">Catalyzes the reversible cyclization of carbamoyl aspartate to dihydroorotate.</text>
</comment>
<feature type="binding site" evidence="9">
    <location>
        <position position="315"/>
    </location>
    <ligand>
        <name>Zn(2+)</name>
        <dbReference type="ChEBI" id="CHEBI:29105"/>
        <label>1</label>
    </ligand>
</feature>
<evidence type="ECO:0000256" key="7">
    <source>
        <dbReference type="ARBA" id="ARBA00022801"/>
    </source>
</evidence>
<evidence type="ECO:0000256" key="5">
    <source>
        <dbReference type="ARBA" id="ARBA00022631"/>
    </source>
</evidence>
<dbReference type="EC" id="3.5.2.5" evidence="9"/>
<proteinExistence type="inferred from homology"/>
<evidence type="ECO:0000259" key="10">
    <source>
        <dbReference type="Pfam" id="PF01979"/>
    </source>
</evidence>
<feature type="binding site" description="via carbamate group" evidence="9">
    <location>
        <position position="147"/>
    </location>
    <ligand>
        <name>Zn(2+)</name>
        <dbReference type="ChEBI" id="CHEBI:29105"/>
        <label>1</label>
    </ligand>
</feature>
<evidence type="ECO:0000256" key="1">
    <source>
        <dbReference type="ARBA" id="ARBA00002368"/>
    </source>
</evidence>
<dbReference type="GO" id="GO:0006145">
    <property type="term" value="P:purine nucleobase catabolic process"/>
    <property type="evidence" value="ECO:0007669"/>
    <property type="project" value="TreeGrafter"/>
</dbReference>
<feature type="binding site" description="via carbamate group" evidence="9">
    <location>
        <position position="147"/>
    </location>
    <ligand>
        <name>Zn(2+)</name>
        <dbReference type="ChEBI" id="CHEBI:29105"/>
        <label>2</label>
    </ligand>
</feature>
<dbReference type="InterPro" id="IPR017593">
    <property type="entry name" value="Allantoinase"/>
</dbReference>
<dbReference type="Gene3D" id="3.20.20.140">
    <property type="entry name" value="Metal-dependent hydrolases"/>
    <property type="match status" value="1"/>
</dbReference>
<dbReference type="PANTHER" id="PTHR43668:SF4">
    <property type="entry name" value="ALLANTOINASE"/>
    <property type="match status" value="1"/>
</dbReference>
<protein>
    <recommendedName>
        <fullName evidence="9">Allantoinase</fullName>
        <ecNumber evidence="9">3.5.2.5</ecNumber>
    </recommendedName>
    <alternativeName>
        <fullName evidence="9">Allantoin-utilizing enzyme</fullName>
    </alternativeName>
</protein>
<dbReference type="InterPro" id="IPR006680">
    <property type="entry name" value="Amidohydro-rel"/>
</dbReference>
<dbReference type="GO" id="GO:0004038">
    <property type="term" value="F:allantoinase activity"/>
    <property type="evidence" value="ECO:0007669"/>
    <property type="project" value="UniProtKB-UniRule"/>
</dbReference>
<keyword evidence="7 9" id="KW-0378">Hydrolase</keyword>
<dbReference type="InterPro" id="IPR032466">
    <property type="entry name" value="Metal_Hydrolase"/>
</dbReference>
<comment type="PTM">
    <text evidence="9">Carboxylation allows a single lysine to coordinate two zinc ions.</text>
</comment>
<evidence type="ECO:0000256" key="4">
    <source>
        <dbReference type="ARBA" id="ARBA00011881"/>
    </source>
</evidence>
<dbReference type="EMBL" id="AZFZ01000007">
    <property type="protein sequence ID" value="KRM44953.1"/>
    <property type="molecule type" value="Genomic_DNA"/>
</dbReference>
<feature type="modified residue" description="N6-carboxylysine" evidence="9">
    <location>
        <position position="147"/>
    </location>
</feature>
<dbReference type="SUPFAM" id="SSF51556">
    <property type="entry name" value="Metallo-dependent hydrolases"/>
    <property type="match status" value="1"/>
</dbReference>
<comment type="caution">
    <text evidence="11">The sequence shown here is derived from an EMBL/GenBank/DDBJ whole genome shotgun (WGS) entry which is preliminary data.</text>
</comment>
<feature type="binding site" evidence="9">
    <location>
        <position position="186"/>
    </location>
    <ligand>
        <name>Zn(2+)</name>
        <dbReference type="ChEBI" id="CHEBI:29105"/>
        <label>2</label>
    </ligand>
</feature>
<comment type="similarity">
    <text evidence="9">Belongs to the metallo-dependent hydrolases superfamily. Allantoinase family.</text>
</comment>
<dbReference type="GO" id="GO:0000256">
    <property type="term" value="P:allantoin catabolic process"/>
    <property type="evidence" value="ECO:0007669"/>
    <property type="project" value="UniProtKB-UniRule"/>
</dbReference>
<dbReference type="PATRIC" id="fig|1423786.4.peg.2721"/>
<evidence type="ECO:0000256" key="8">
    <source>
        <dbReference type="ARBA" id="ARBA00022833"/>
    </source>
</evidence>
<dbReference type="PROSITE" id="PS01137">
    <property type="entry name" value="TATD_1"/>
    <property type="match status" value="1"/>
</dbReference>
<evidence type="ECO:0000313" key="11">
    <source>
        <dbReference type="EMBL" id="KRM44953.1"/>
    </source>
</evidence>
<feature type="binding site" evidence="9">
    <location>
        <position position="60"/>
    </location>
    <ligand>
        <name>Zn(2+)</name>
        <dbReference type="ChEBI" id="CHEBI:29105"/>
        <label>1</label>
    </ligand>
</feature>
<keyword evidence="5 9" id="KW-0659">Purine metabolism</keyword>
<dbReference type="FunFam" id="3.20.20.140:FF:000174">
    <property type="entry name" value="Dihydropyrimidinase-related protein 2"/>
    <property type="match status" value="1"/>
</dbReference>
<accession>A0A0R1Z0E1</accession>
<dbReference type="UniPathway" id="UPA00395">
    <property type="reaction ID" value="UER00653"/>
</dbReference>
<dbReference type="HAMAP" id="MF_01645">
    <property type="entry name" value="Hydantoinase"/>
    <property type="match status" value="1"/>
</dbReference>
<comment type="function">
    <text evidence="9">Catalyzes the conversion of allantoin (5-ureidohydantoin) to allantoic acid by hydrolytic cleavage of the five-member hydantoin ring.</text>
</comment>
<feature type="domain" description="Amidohydrolase-related" evidence="10">
    <location>
        <begin position="51"/>
        <end position="434"/>
    </location>
</feature>
<evidence type="ECO:0000256" key="6">
    <source>
        <dbReference type="ARBA" id="ARBA00022723"/>
    </source>
</evidence>
<dbReference type="AlphaFoldDB" id="A0A0R1Z0E1"/>
<dbReference type="NCBIfam" id="TIGR00857">
    <property type="entry name" value="pyrC_multi"/>
    <property type="match status" value="1"/>
</dbReference>
<evidence type="ECO:0000256" key="9">
    <source>
        <dbReference type="HAMAP-Rule" id="MF_01645"/>
    </source>
</evidence>
<evidence type="ECO:0000313" key="12">
    <source>
        <dbReference type="Proteomes" id="UP000051010"/>
    </source>
</evidence>
<dbReference type="Proteomes" id="UP000051010">
    <property type="component" value="Unassembled WGS sequence"/>
</dbReference>
<comment type="pathway">
    <text evidence="9">Nitrogen metabolism; (S)-allantoin degradation; allantoate from (S)-allantoin: step 1/1.</text>
</comment>